<evidence type="ECO:0000256" key="1">
    <source>
        <dbReference type="ARBA" id="ARBA00022723"/>
    </source>
</evidence>
<evidence type="ECO:0000313" key="7">
    <source>
        <dbReference type="Proteomes" id="UP000261380"/>
    </source>
</evidence>
<dbReference type="Gene3D" id="3.30.40.10">
    <property type="entry name" value="Zinc/RING finger domain, C3HC4 (zinc finger)"/>
    <property type="match status" value="1"/>
</dbReference>
<dbReference type="SMART" id="SM00184">
    <property type="entry name" value="RING"/>
    <property type="match status" value="1"/>
</dbReference>
<dbReference type="GeneTree" id="ENSGT01150000286922"/>
<dbReference type="PROSITE" id="PS50089">
    <property type="entry name" value="ZF_RING_2"/>
    <property type="match status" value="1"/>
</dbReference>
<reference evidence="6" key="2">
    <citation type="submission" date="2025-09" db="UniProtKB">
        <authorList>
            <consortium name="Ensembl"/>
        </authorList>
    </citation>
    <scope>IDENTIFICATION</scope>
</reference>
<name>A0A3B5LAP1_9TELE</name>
<dbReference type="SUPFAM" id="SSF57850">
    <property type="entry name" value="RING/U-box"/>
    <property type="match status" value="1"/>
</dbReference>
<dbReference type="PANTHER" id="PTHR25465">
    <property type="entry name" value="B-BOX DOMAIN CONTAINING"/>
    <property type="match status" value="1"/>
</dbReference>
<keyword evidence="1" id="KW-0479">Metal-binding</keyword>
<accession>A0A3B5LAP1</accession>
<dbReference type="InterPro" id="IPR051051">
    <property type="entry name" value="E3_ubiq-ligase_TRIM/RNF"/>
</dbReference>
<dbReference type="InterPro" id="IPR013083">
    <property type="entry name" value="Znf_RING/FYVE/PHD"/>
</dbReference>
<dbReference type="Pfam" id="PF15227">
    <property type="entry name" value="zf-C3HC4_4"/>
    <property type="match status" value="1"/>
</dbReference>
<evidence type="ECO:0000256" key="2">
    <source>
        <dbReference type="ARBA" id="ARBA00022771"/>
    </source>
</evidence>
<protein>
    <recommendedName>
        <fullName evidence="5">RING-type domain-containing protein</fullName>
    </recommendedName>
</protein>
<dbReference type="PANTHER" id="PTHR25465:SF5">
    <property type="entry name" value="E3 UBIQUITIN_ISG15 LIGASE TRIM25-RELATED"/>
    <property type="match status" value="1"/>
</dbReference>
<dbReference type="AlphaFoldDB" id="A0A3B5LAP1"/>
<reference evidence="6" key="1">
    <citation type="submission" date="2025-08" db="UniProtKB">
        <authorList>
            <consortium name="Ensembl"/>
        </authorList>
    </citation>
    <scope>IDENTIFICATION</scope>
</reference>
<dbReference type="Ensembl" id="ENSXCOT00000006884.1">
    <property type="protein sequence ID" value="ENSXCOP00000006801.1"/>
    <property type="gene ID" value="ENSXCOG00000005262.1"/>
</dbReference>
<evidence type="ECO:0000313" key="6">
    <source>
        <dbReference type="Ensembl" id="ENSXCOP00000006801.1"/>
    </source>
</evidence>
<keyword evidence="2 4" id="KW-0863">Zinc-finger</keyword>
<dbReference type="InterPro" id="IPR017907">
    <property type="entry name" value="Znf_RING_CS"/>
</dbReference>
<keyword evidence="3" id="KW-0862">Zinc</keyword>
<proteinExistence type="predicted"/>
<dbReference type="PROSITE" id="PS00518">
    <property type="entry name" value="ZF_RING_1"/>
    <property type="match status" value="1"/>
</dbReference>
<dbReference type="InterPro" id="IPR001841">
    <property type="entry name" value="Znf_RING"/>
</dbReference>
<evidence type="ECO:0000256" key="3">
    <source>
        <dbReference type="ARBA" id="ARBA00022833"/>
    </source>
</evidence>
<evidence type="ECO:0000256" key="4">
    <source>
        <dbReference type="PROSITE-ProRule" id="PRU00175"/>
    </source>
</evidence>
<organism evidence="6 7">
    <name type="scientific">Xiphophorus couchianus</name>
    <name type="common">Monterrey platyfish</name>
    <dbReference type="NCBI Taxonomy" id="32473"/>
    <lineage>
        <taxon>Eukaryota</taxon>
        <taxon>Metazoa</taxon>
        <taxon>Chordata</taxon>
        <taxon>Craniata</taxon>
        <taxon>Vertebrata</taxon>
        <taxon>Euteleostomi</taxon>
        <taxon>Actinopterygii</taxon>
        <taxon>Neopterygii</taxon>
        <taxon>Teleostei</taxon>
        <taxon>Neoteleostei</taxon>
        <taxon>Acanthomorphata</taxon>
        <taxon>Ovalentaria</taxon>
        <taxon>Atherinomorphae</taxon>
        <taxon>Cyprinodontiformes</taxon>
        <taxon>Poeciliidae</taxon>
        <taxon>Poeciliinae</taxon>
        <taxon>Xiphophorus</taxon>
    </lineage>
</organism>
<evidence type="ECO:0000259" key="5">
    <source>
        <dbReference type="PROSITE" id="PS50089"/>
    </source>
</evidence>
<dbReference type="GO" id="GO:0008270">
    <property type="term" value="F:zinc ion binding"/>
    <property type="evidence" value="ECO:0007669"/>
    <property type="project" value="UniProtKB-KW"/>
</dbReference>
<feature type="domain" description="RING-type" evidence="5">
    <location>
        <begin position="23"/>
        <end position="66"/>
    </location>
</feature>
<sequence>FKLVQSKIPSRKQFQLYREKFSCSICLDLLKDPVTTSCGHSYCMSCIKDHWDVEDQKGIHSCPQCRKTFNRRPDLQKNTLLAELVEDLKKTGLRHAPADHCYLCPQDVVTGSFSRSKQMEQENFSRYN</sequence>
<dbReference type="Proteomes" id="UP000261380">
    <property type="component" value="Unplaced"/>
</dbReference>
<keyword evidence="7" id="KW-1185">Reference proteome</keyword>